<dbReference type="Pfam" id="PF00015">
    <property type="entry name" value="MCPsignal"/>
    <property type="match status" value="1"/>
</dbReference>
<evidence type="ECO:0000256" key="7">
    <source>
        <dbReference type="ARBA" id="ARBA00029447"/>
    </source>
</evidence>
<evidence type="ECO:0000256" key="9">
    <source>
        <dbReference type="SAM" id="Phobius"/>
    </source>
</evidence>
<dbReference type="STRING" id="1193502.SHALO_0151"/>
<comment type="subcellular location">
    <subcellularLocation>
        <location evidence="1">Cell membrane</location>
        <topology evidence="1">Multi-pass membrane protein</topology>
    </subcellularLocation>
</comment>
<name>A0A1D7TFZ8_9BACT</name>
<evidence type="ECO:0000256" key="6">
    <source>
        <dbReference type="ARBA" id="ARBA00023224"/>
    </source>
</evidence>
<accession>A0A1D7TFZ8</accession>
<dbReference type="Proteomes" id="UP000094609">
    <property type="component" value="Chromosome"/>
</dbReference>
<reference evidence="13" key="1">
    <citation type="submission" date="2016-08" db="EMBL/GenBank/DDBJ databases">
        <title>Complete genome sequence of the organohalide-respiring Epsilonproteobacterium Sulfurospirillum halorespirans.</title>
        <authorList>
            <person name="Goris T."/>
            <person name="Zimmermann J."/>
            <person name="Schenz B."/>
            <person name="Lemos M."/>
            <person name="Hackermueller J."/>
            <person name="Diekert G."/>
        </authorList>
    </citation>
    <scope>NUCLEOTIDE SEQUENCE [LARGE SCALE GENOMIC DNA]</scope>
    <source>
        <strain>DSM 13726</strain>
        <strain evidence="13">PCE-M2</strain>
    </source>
</reference>
<sequence>MKISTRILISLVLSLLLLGGCLIGISYSNTKSNAETFVSDYEKSAYTFYENELKTIMEMMQQNANTIYKSEKAKGSSDETIKEAILAQLDELRFFNDKSGYIFIYENDGTNVLLPTNKSLQGKSLIGLKDSNGVFFVKELIAMAQKGGGLVKYFFPKIKDGQPFLKFAYAVPFEPYKWTLGTGIYVDNVEAEVNKIKTQISENVASQIRSFLLISLVLVVFSIAGTMVIIKRTISNPLNALILRADNLSSGDGDLTRKLEVVGRDEIAEASTSINRFIEKVRILIGEAKNLSNENSSISHELSSTSLEVGRSVETSMQIVGNTTSKATTLKQEMNAGMNEAKAGKEELLKANNYLTEANNAILELTKEIQVSASTEIELAHRVQQLSSDASQAKDILVVIGDIADQTNLLALNAAIEAARAGEHGRGFAVVADEVRKLAERTQKSLQEINATINVIVQAIADSSDQMTSNSKKVESLATTASDVETKINNMFNVMGNATKVSDKTAENYLKTGSDIESMIDDVSRINDISSQNARSVEEIASAAEHLSRMTETLNLKLSEFRT</sequence>
<protein>
    <submittedName>
        <fullName evidence="12">Methyl-accepting chemotaxis protein</fullName>
    </submittedName>
</protein>
<evidence type="ECO:0000256" key="8">
    <source>
        <dbReference type="PROSITE-ProRule" id="PRU00284"/>
    </source>
</evidence>
<dbReference type="PATRIC" id="fig|1193502.14.peg.154"/>
<keyword evidence="13" id="KW-1185">Reference proteome</keyword>
<dbReference type="PROSITE" id="PS51257">
    <property type="entry name" value="PROKAR_LIPOPROTEIN"/>
    <property type="match status" value="1"/>
</dbReference>
<evidence type="ECO:0000256" key="1">
    <source>
        <dbReference type="ARBA" id="ARBA00004651"/>
    </source>
</evidence>
<dbReference type="Pfam" id="PF00672">
    <property type="entry name" value="HAMP"/>
    <property type="match status" value="1"/>
</dbReference>
<evidence type="ECO:0000256" key="2">
    <source>
        <dbReference type="ARBA" id="ARBA00022475"/>
    </source>
</evidence>
<dbReference type="GO" id="GO:0005886">
    <property type="term" value="C:plasma membrane"/>
    <property type="evidence" value="ECO:0007669"/>
    <property type="project" value="UniProtKB-SubCell"/>
</dbReference>
<dbReference type="InterPro" id="IPR004089">
    <property type="entry name" value="MCPsignal_dom"/>
</dbReference>
<dbReference type="PROSITE" id="PS50885">
    <property type="entry name" value="HAMP"/>
    <property type="match status" value="1"/>
</dbReference>
<feature type="domain" description="HAMP" evidence="11">
    <location>
        <begin position="232"/>
        <end position="286"/>
    </location>
</feature>
<dbReference type="SMART" id="SM01049">
    <property type="entry name" value="Cache_2"/>
    <property type="match status" value="1"/>
</dbReference>
<evidence type="ECO:0000256" key="3">
    <source>
        <dbReference type="ARBA" id="ARBA00022692"/>
    </source>
</evidence>
<keyword evidence="6 8" id="KW-0807">Transducer</keyword>
<dbReference type="Gene3D" id="1.10.287.950">
    <property type="entry name" value="Methyl-accepting chemotaxis protein"/>
    <property type="match status" value="1"/>
</dbReference>
<keyword evidence="3 9" id="KW-0812">Transmembrane</keyword>
<dbReference type="PROSITE" id="PS50111">
    <property type="entry name" value="CHEMOTAXIS_TRANSDUC_2"/>
    <property type="match status" value="1"/>
</dbReference>
<keyword evidence="2" id="KW-1003">Cell membrane</keyword>
<dbReference type="PANTHER" id="PTHR32089">
    <property type="entry name" value="METHYL-ACCEPTING CHEMOTAXIS PROTEIN MCPB"/>
    <property type="match status" value="1"/>
</dbReference>
<dbReference type="CDD" id="cd06225">
    <property type="entry name" value="HAMP"/>
    <property type="match status" value="1"/>
</dbReference>
<evidence type="ECO:0000259" key="10">
    <source>
        <dbReference type="PROSITE" id="PS50111"/>
    </source>
</evidence>
<evidence type="ECO:0000256" key="5">
    <source>
        <dbReference type="ARBA" id="ARBA00023136"/>
    </source>
</evidence>
<dbReference type="SMART" id="SM00304">
    <property type="entry name" value="HAMP"/>
    <property type="match status" value="1"/>
</dbReference>
<dbReference type="PANTHER" id="PTHR32089:SF114">
    <property type="entry name" value="METHYL-ACCEPTING CHEMOTAXIS PROTEIN MCPB"/>
    <property type="match status" value="1"/>
</dbReference>
<dbReference type="RefSeq" id="WP_069476943.1">
    <property type="nucleotide sequence ID" value="NZ_CP017111.1"/>
</dbReference>
<dbReference type="InterPro" id="IPR003660">
    <property type="entry name" value="HAMP_dom"/>
</dbReference>
<dbReference type="GO" id="GO:0007165">
    <property type="term" value="P:signal transduction"/>
    <property type="evidence" value="ECO:0007669"/>
    <property type="project" value="UniProtKB-KW"/>
</dbReference>
<proteinExistence type="inferred from homology"/>
<evidence type="ECO:0000313" key="13">
    <source>
        <dbReference type="Proteomes" id="UP000094609"/>
    </source>
</evidence>
<dbReference type="KEGG" id="shal:SHALO_0151"/>
<feature type="transmembrane region" description="Helical" evidence="9">
    <location>
        <begin position="211"/>
        <end position="230"/>
    </location>
</feature>
<evidence type="ECO:0000256" key="4">
    <source>
        <dbReference type="ARBA" id="ARBA00022989"/>
    </source>
</evidence>
<dbReference type="InterPro" id="IPR004010">
    <property type="entry name" value="Double_Cache_2"/>
</dbReference>
<dbReference type="Gene3D" id="3.30.450.20">
    <property type="entry name" value="PAS domain"/>
    <property type="match status" value="1"/>
</dbReference>
<dbReference type="Pfam" id="PF08269">
    <property type="entry name" value="dCache_2"/>
    <property type="match status" value="1"/>
</dbReference>
<evidence type="ECO:0000313" key="12">
    <source>
        <dbReference type="EMBL" id="AOO63948.1"/>
    </source>
</evidence>
<keyword evidence="4 9" id="KW-1133">Transmembrane helix</keyword>
<organism evidence="12 13">
    <name type="scientific">Sulfurospirillum halorespirans DSM 13726</name>
    <dbReference type="NCBI Taxonomy" id="1193502"/>
    <lineage>
        <taxon>Bacteria</taxon>
        <taxon>Pseudomonadati</taxon>
        <taxon>Campylobacterota</taxon>
        <taxon>Epsilonproteobacteria</taxon>
        <taxon>Campylobacterales</taxon>
        <taxon>Sulfurospirillaceae</taxon>
        <taxon>Sulfurospirillum</taxon>
    </lineage>
</organism>
<dbReference type="AlphaFoldDB" id="A0A1D7TFZ8"/>
<dbReference type="SMART" id="SM00283">
    <property type="entry name" value="MA"/>
    <property type="match status" value="1"/>
</dbReference>
<dbReference type="InterPro" id="IPR033480">
    <property type="entry name" value="sCache_2"/>
</dbReference>
<gene>
    <name evidence="12" type="ORF">SHALO_0151</name>
</gene>
<evidence type="ECO:0000259" key="11">
    <source>
        <dbReference type="PROSITE" id="PS50885"/>
    </source>
</evidence>
<comment type="similarity">
    <text evidence="7">Belongs to the methyl-accepting chemotaxis (MCP) protein family.</text>
</comment>
<dbReference type="EMBL" id="CP017111">
    <property type="protein sequence ID" value="AOO63948.1"/>
    <property type="molecule type" value="Genomic_DNA"/>
</dbReference>
<feature type="domain" description="Methyl-accepting transducer" evidence="10">
    <location>
        <begin position="291"/>
        <end position="548"/>
    </location>
</feature>
<dbReference type="SUPFAM" id="SSF58104">
    <property type="entry name" value="Methyl-accepting chemotaxis protein (MCP) signaling domain"/>
    <property type="match status" value="1"/>
</dbReference>
<keyword evidence="5 9" id="KW-0472">Membrane</keyword>